<sequence>MKTQYLLTELELRQAKGYIDKDVFLLTVEDPKQDVGSGGATINALLTVAEYISAQRGYNV</sequence>
<comment type="caution">
    <text evidence="1">The sequence shown here is derived from an EMBL/GenBank/DDBJ whole genome shotgun (WGS) entry which is preliminary data.</text>
</comment>
<evidence type="ECO:0000313" key="2">
    <source>
        <dbReference type="Proteomes" id="UP000828390"/>
    </source>
</evidence>
<dbReference type="AlphaFoldDB" id="A0A9D4E5C0"/>
<dbReference type="Proteomes" id="UP000828390">
    <property type="component" value="Unassembled WGS sequence"/>
</dbReference>
<reference evidence="1" key="2">
    <citation type="submission" date="2020-11" db="EMBL/GenBank/DDBJ databases">
        <authorList>
            <person name="McCartney M.A."/>
            <person name="Auch B."/>
            <person name="Kono T."/>
            <person name="Mallez S."/>
            <person name="Becker A."/>
            <person name="Gohl D.M."/>
            <person name="Silverstein K.A.T."/>
            <person name="Koren S."/>
            <person name="Bechman K.B."/>
            <person name="Herman A."/>
            <person name="Abrahante J.E."/>
            <person name="Garbe J."/>
        </authorList>
    </citation>
    <scope>NUCLEOTIDE SEQUENCE</scope>
    <source>
        <strain evidence="1">Duluth1</strain>
        <tissue evidence="1">Whole animal</tissue>
    </source>
</reference>
<accession>A0A9D4E5C0</accession>
<reference evidence="1" key="1">
    <citation type="journal article" date="2019" name="bioRxiv">
        <title>The Genome of the Zebra Mussel, Dreissena polymorpha: A Resource for Invasive Species Research.</title>
        <authorList>
            <person name="McCartney M.A."/>
            <person name="Auch B."/>
            <person name="Kono T."/>
            <person name="Mallez S."/>
            <person name="Zhang Y."/>
            <person name="Obille A."/>
            <person name="Becker A."/>
            <person name="Abrahante J.E."/>
            <person name="Garbe J."/>
            <person name="Badalamenti J.P."/>
            <person name="Herman A."/>
            <person name="Mangelson H."/>
            <person name="Liachko I."/>
            <person name="Sullivan S."/>
            <person name="Sone E.D."/>
            <person name="Koren S."/>
            <person name="Silverstein K.A.T."/>
            <person name="Beckman K.B."/>
            <person name="Gohl D.M."/>
        </authorList>
    </citation>
    <scope>NUCLEOTIDE SEQUENCE</scope>
    <source>
        <strain evidence="1">Duluth1</strain>
        <tissue evidence="1">Whole animal</tissue>
    </source>
</reference>
<dbReference type="EMBL" id="JAIWYP010000009">
    <property type="protein sequence ID" value="KAH3773461.1"/>
    <property type="molecule type" value="Genomic_DNA"/>
</dbReference>
<evidence type="ECO:0000313" key="1">
    <source>
        <dbReference type="EMBL" id="KAH3773461.1"/>
    </source>
</evidence>
<gene>
    <name evidence="1" type="ORF">DPMN_174823</name>
</gene>
<proteinExistence type="predicted"/>
<organism evidence="1 2">
    <name type="scientific">Dreissena polymorpha</name>
    <name type="common">Zebra mussel</name>
    <name type="synonym">Mytilus polymorpha</name>
    <dbReference type="NCBI Taxonomy" id="45954"/>
    <lineage>
        <taxon>Eukaryota</taxon>
        <taxon>Metazoa</taxon>
        <taxon>Spiralia</taxon>
        <taxon>Lophotrochozoa</taxon>
        <taxon>Mollusca</taxon>
        <taxon>Bivalvia</taxon>
        <taxon>Autobranchia</taxon>
        <taxon>Heteroconchia</taxon>
        <taxon>Euheterodonta</taxon>
        <taxon>Imparidentia</taxon>
        <taxon>Neoheterodontei</taxon>
        <taxon>Myida</taxon>
        <taxon>Dreissenoidea</taxon>
        <taxon>Dreissenidae</taxon>
        <taxon>Dreissena</taxon>
    </lineage>
</organism>
<protein>
    <submittedName>
        <fullName evidence="1">Uncharacterized protein</fullName>
    </submittedName>
</protein>
<name>A0A9D4E5C0_DREPO</name>
<keyword evidence="2" id="KW-1185">Reference proteome</keyword>